<feature type="coiled-coil region" evidence="1">
    <location>
        <begin position="49"/>
        <end position="86"/>
    </location>
</feature>
<sequence length="135" mass="15094">MSYIVSQGTNSYREAVRATEGIESPAAGFVKPAEFQGGTSSAKIQIKQNNTIIQLLVQIAEKLKDLQEEQQVLKGEIRQLQKEKAATSISEELVEKLNNLSLGVAEKKVPEKRGTFRVFKDPLRILEEERAKLPK</sequence>
<evidence type="ECO:0000313" key="2">
    <source>
        <dbReference type="EMBL" id="AMN88379.1"/>
    </source>
</evidence>
<accession>A0A140H142</accession>
<keyword evidence="1" id="KW-0175">Coiled coil</keyword>
<evidence type="ECO:0008006" key="3">
    <source>
        <dbReference type="Google" id="ProtNLM"/>
    </source>
</evidence>
<protein>
    <recommendedName>
        <fullName evidence="3">P2</fullName>
    </recommendedName>
</protein>
<evidence type="ECO:0000256" key="1">
    <source>
        <dbReference type="SAM" id="Coils"/>
    </source>
</evidence>
<dbReference type="EMBL" id="KT965859">
    <property type="protein sequence ID" value="AMN88379.1"/>
    <property type="molecule type" value="Genomic_DNA"/>
</dbReference>
<organism evidence="2">
    <name type="scientific">Grapevine Roditis leaf discoloration-associated virus</name>
    <dbReference type="NCBI Taxonomy" id="1471299"/>
    <lineage>
        <taxon>Viruses</taxon>
        <taxon>Riboviria</taxon>
        <taxon>Pararnavirae</taxon>
        <taxon>Artverviricota</taxon>
        <taxon>Revtraviricetes</taxon>
        <taxon>Ortervirales</taxon>
        <taxon>Caulimoviridae</taxon>
        <taxon>Badnavirus</taxon>
        <taxon>Badnavirus decoloratiovitis</taxon>
    </lineage>
</organism>
<reference evidence="2" key="1">
    <citation type="journal article" date="2016" name="Virus Genes">
        <title>Detection and molecular characterization of a Grapevine Roditis leaf discoloration-associated virus (GRLDaV) variant in an autochthonous grape from Apulia (Italy).</title>
        <authorList>
            <person name="Chiumenti M."/>
            <person name="Giampetruzzi A."/>
            <person name="Morelli M."/>
            <person name="Savino V.N."/>
            <person name="Martelli G.P."/>
            <person name="La Notte P."/>
            <person name="Palmisano F."/>
            <person name="Saldarelli P."/>
        </authorList>
    </citation>
    <scope>NUCLEOTIDE SEQUENCE</scope>
    <source>
        <strain evidence="2">BN</strain>
    </source>
</reference>
<name>A0A140H142_9VIRU</name>
<proteinExistence type="predicted"/>